<proteinExistence type="predicted"/>
<dbReference type="STRING" id="1458985.BJP34_07550"/>
<evidence type="ECO:0000313" key="1">
    <source>
        <dbReference type="EMBL" id="AOW99330.1"/>
    </source>
</evidence>
<sequence length="200" mass="22051">MSYSDFKSLDTLASLGIDMLEPVPSLIQADPISPSDFLQEALRRFVPLATAINTEKARSEYLIAPILSEITVINPRISLFSGKNFNVDPAQGLTGFFDFILTDNPDKLTIKAPVVVVVEAKNENINEGLPQCLATMYAARLVNQKEPEMAERTVYGTVTTGQVWRFLALTPEGKAMVDLNDRYLTPVDELLGVLVAMTTR</sequence>
<dbReference type="RefSeq" id="WP_070391816.1">
    <property type="nucleotide sequence ID" value="NZ_CP017599.1"/>
</dbReference>
<organism evidence="1 2">
    <name type="scientific">Moorena producens PAL-8-15-08-1</name>
    <dbReference type="NCBI Taxonomy" id="1458985"/>
    <lineage>
        <taxon>Bacteria</taxon>
        <taxon>Bacillati</taxon>
        <taxon>Cyanobacteriota</taxon>
        <taxon>Cyanophyceae</taxon>
        <taxon>Coleofasciculales</taxon>
        <taxon>Coleofasciculaceae</taxon>
        <taxon>Moorena</taxon>
    </lineage>
</organism>
<name>A0A1D8TNU5_9CYAN</name>
<protein>
    <submittedName>
        <fullName evidence="1">Uncharacterized protein</fullName>
    </submittedName>
</protein>
<dbReference type="Proteomes" id="UP000177870">
    <property type="component" value="Chromosome"/>
</dbReference>
<reference evidence="2" key="1">
    <citation type="submission" date="2016-10" db="EMBL/GenBank/DDBJ databases">
        <title>Comparative genomics uncovers the prolific and rare metabolic potential of the cyanobacterial genus Moorea.</title>
        <authorList>
            <person name="Leao T."/>
            <person name="Castelao G."/>
            <person name="Korobeynikov A."/>
            <person name="Monroe E.A."/>
            <person name="Podell S."/>
            <person name="Glukhov E."/>
            <person name="Allen E."/>
            <person name="Gerwick W.H."/>
            <person name="Gerwick L."/>
        </authorList>
    </citation>
    <scope>NUCLEOTIDE SEQUENCE [LARGE SCALE GENOMIC DNA]</scope>
    <source>
        <strain evidence="2">PAL-8-15-08-1</strain>
    </source>
</reference>
<dbReference type="EMBL" id="CP017599">
    <property type="protein sequence ID" value="AOW99330.1"/>
    <property type="molecule type" value="Genomic_DNA"/>
</dbReference>
<gene>
    <name evidence="1" type="ORF">BJP34_07550</name>
</gene>
<dbReference type="AlphaFoldDB" id="A0A1D8TNU5"/>
<dbReference type="OrthoDB" id="510076at2"/>
<evidence type="ECO:0000313" key="2">
    <source>
        <dbReference type="Proteomes" id="UP000177870"/>
    </source>
</evidence>
<dbReference type="KEGG" id="mpro:BJP34_07550"/>
<accession>A0A1D8TNU5</accession>